<protein>
    <submittedName>
        <fullName evidence="1">Uncharacterized protein</fullName>
    </submittedName>
</protein>
<dbReference type="EMBL" id="JARBHB010000002">
    <property type="protein sequence ID" value="KAJ8893247.1"/>
    <property type="molecule type" value="Genomic_DNA"/>
</dbReference>
<keyword evidence="2" id="KW-1185">Reference proteome</keyword>
<gene>
    <name evidence="1" type="ORF">PR048_005837</name>
</gene>
<feature type="non-terminal residue" evidence="1">
    <location>
        <position position="104"/>
    </location>
</feature>
<accession>A0ABQ9I9B1</accession>
<comment type="caution">
    <text evidence="1">The sequence shown here is derived from an EMBL/GenBank/DDBJ whole genome shotgun (WGS) entry which is preliminary data.</text>
</comment>
<dbReference type="Proteomes" id="UP001159363">
    <property type="component" value="Chromosome 2"/>
</dbReference>
<sequence>MPKKNKCVLLLSTMHHDSCIDEEHQRRNPNILDVAAHNADILFLMQHPTYHQGVTHQRRLFINDLSLEIILPHITKLATNQFLQKYIRQDMEKFIGKSESTSSN</sequence>
<proteinExistence type="predicted"/>
<reference evidence="1 2" key="1">
    <citation type="submission" date="2023-02" db="EMBL/GenBank/DDBJ databases">
        <title>LHISI_Scaffold_Assembly.</title>
        <authorList>
            <person name="Stuart O.P."/>
            <person name="Cleave R."/>
            <person name="Magrath M.J.L."/>
            <person name="Mikheyev A.S."/>
        </authorList>
    </citation>
    <scope>NUCLEOTIDE SEQUENCE [LARGE SCALE GENOMIC DNA]</scope>
    <source>
        <strain evidence="1">Daus_M_001</strain>
        <tissue evidence="1">Leg muscle</tissue>
    </source>
</reference>
<evidence type="ECO:0000313" key="2">
    <source>
        <dbReference type="Proteomes" id="UP001159363"/>
    </source>
</evidence>
<name>A0ABQ9I9B1_9NEOP</name>
<evidence type="ECO:0000313" key="1">
    <source>
        <dbReference type="EMBL" id="KAJ8893247.1"/>
    </source>
</evidence>
<organism evidence="1 2">
    <name type="scientific">Dryococelus australis</name>
    <dbReference type="NCBI Taxonomy" id="614101"/>
    <lineage>
        <taxon>Eukaryota</taxon>
        <taxon>Metazoa</taxon>
        <taxon>Ecdysozoa</taxon>
        <taxon>Arthropoda</taxon>
        <taxon>Hexapoda</taxon>
        <taxon>Insecta</taxon>
        <taxon>Pterygota</taxon>
        <taxon>Neoptera</taxon>
        <taxon>Polyneoptera</taxon>
        <taxon>Phasmatodea</taxon>
        <taxon>Verophasmatodea</taxon>
        <taxon>Anareolatae</taxon>
        <taxon>Phasmatidae</taxon>
        <taxon>Eurycanthinae</taxon>
        <taxon>Dryococelus</taxon>
    </lineage>
</organism>